<dbReference type="Proteomes" id="UP000037035">
    <property type="component" value="Unassembled WGS sequence"/>
</dbReference>
<reference evidence="2" key="1">
    <citation type="submission" date="2015-08" db="EMBL/GenBank/DDBJ databases">
        <title>Next Generation Sequencing and Analysis of the Genome of Puccinia sorghi L Schw, the Causal Agent of Maize Common Rust.</title>
        <authorList>
            <person name="Rochi L."/>
            <person name="Burguener G."/>
            <person name="Darino M."/>
            <person name="Turjanski A."/>
            <person name="Kreff E."/>
            <person name="Dieguez M.J."/>
            <person name="Sacco F."/>
        </authorList>
    </citation>
    <scope>NUCLEOTIDE SEQUENCE [LARGE SCALE GENOMIC DNA]</scope>
    <source>
        <strain evidence="2">RO10H11247</strain>
    </source>
</reference>
<dbReference type="AlphaFoldDB" id="A0A0L6UAI7"/>
<evidence type="ECO:0000313" key="2">
    <source>
        <dbReference type="EMBL" id="KNZ45564.1"/>
    </source>
</evidence>
<evidence type="ECO:0000256" key="1">
    <source>
        <dbReference type="SAM" id="Phobius"/>
    </source>
</evidence>
<gene>
    <name evidence="2" type="ORF">VP01_7g4</name>
</gene>
<keyword evidence="1" id="KW-1133">Transmembrane helix</keyword>
<feature type="transmembrane region" description="Helical" evidence="1">
    <location>
        <begin position="251"/>
        <end position="274"/>
    </location>
</feature>
<protein>
    <submittedName>
        <fullName evidence="2">Uncharacterized protein</fullName>
    </submittedName>
</protein>
<dbReference type="VEuPathDB" id="FungiDB:VP01_7g4"/>
<proteinExistence type="predicted"/>
<dbReference type="EMBL" id="LAVV01013495">
    <property type="protein sequence ID" value="KNZ45564.1"/>
    <property type="molecule type" value="Genomic_DNA"/>
</dbReference>
<name>A0A0L6UAI7_9BASI</name>
<comment type="caution">
    <text evidence="2">The sequence shown here is derived from an EMBL/GenBank/DDBJ whole genome shotgun (WGS) entry which is preliminary data.</text>
</comment>
<evidence type="ECO:0000313" key="3">
    <source>
        <dbReference type="Proteomes" id="UP000037035"/>
    </source>
</evidence>
<keyword evidence="1" id="KW-0472">Membrane</keyword>
<keyword evidence="3" id="KW-1185">Reference proteome</keyword>
<keyword evidence="1" id="KW-0812">Transmembrane</keyword>
<organism evidence="2 3">
    <name type="scientific">Puccinia sorghi</name>
    <dbReference type="NCBI Taxonomy" id="27349"/>
    <lineage>
        <taxon>Eukaryota</taxon>
        <taxon>Fungi</taxon>
        <taxon>Dikarya</taxon>
        <taxon>Basidiomycota</taxon>
        <taxon>Pucciniomycotina</taxon>
        <taxon>Pucciniomycetes</taxon>
        <taxon>Pucciniales</taxon>
        <taxon>Pucciniaceae</taxon>
        <taxon>Puccinia</taxon>
    </lineage>
</organism>
<dbReference type="OrthoDB" id="2499821at2759"/>
<sequence length="297" mass="32501">MRGDWASSNNNVLTIRLQDQPAILSLTPCRHIDPEPCVPPNIHILGLVQLLFSFSFVLISASLQEFLEGGFPTEPVISEPAPQLTFASSSQPLCPTGASSLIVFDLCEYDRPSDLNSGSSQIIKQFNSATESARFWTNHFPDSSAQRWMSQLPLLWPSLCQGDVVITKVKPGQDLDTVFHRTIQEIDEPRLVILSTSPQPLDSSVGRVGHEKRGLLVEGLLMENSSMPASSAKLPATKTGVFWRYTFLSDYLIVGVLVMVLLFIPPVVLGSLALQSIESPKGLKSKMVGQVTEVKGN</sequence>
<accession>A0A0L6UAI7</accession>